<dbReference type="GO" id="GO:0003700">
    <property type="term" value="F:DNA-binding transcription factor activity"/>
    <property type="evidence" value="ECO:0007669"/>
    <property type="project" value="InterPro"/>
</dbReference>
<dbReference type="InterPro" id="IPR023187">
    <property type="entry name" value="Tscrpt_reg_MarR-type_CS"/>
</dbReference>
<comment type="caution">
    <text evidence="5">The sequence shown here is derived from an EMBL/GenBank/DDBJ whole genome shotgun (WGS) entry which is preliminary data.</text>
</comment>
<keyword evidence="2" id="KW-0238">DNA-binding</keyword>
<sequence length="152" mass="16955">MEESDSSALAAQLRLVIGQLVRRVRVMEDEPFAHRATLGFLDRDGPMTTSDLAHAQRVRPQSMARTVGQLAEEGLVRFEPHPSDRRKTLVVLTESGREAVRDGRVRRAGWLHQAIASELTAEEQRVVAAAVPLLSRMAELPDDAVRDQRRPS</sequence>
<dbReference type="PROSITE" id="PS01117">
    <property type="entry name" value="HTH_MARR_1"/>
    <property type="match status" value="1"/>
</dbReference>
<dbReference type="Gene3D" id="1.10.10.10">
    <property type="entry name" value="Winged helix-like DNA-binding domain superfamily/Winged helix DNA-binding domain"/>
    <property type="match status" value="1"/>
</dbReference>
<dbReference type="InterPro" id="IPR052526">
    <property type="entry name" value="HTH-type_Bedaq_tolerance"/>
</dbReference>
<dbReference type="SUPFAM" id="SSF46785">
    <property type="entry name" value="Winged helix' DNA-binding domain"/>
    <property type="match status" value="1"/>
</dbReference>
<dbReference type="RefSeq" id="WP_211463881.1">
    <property type="nucleotide sequence ID" value="NZ_JAGSXH010000004.1"/>
</dbReference>
<dbReference type="AlphaFoldDB" id="A0A8J8B9H2"/>
<dbReference type="Pfam" id="PF12802">
    <property type="entry name" value="MarR_2"/>
    <property type="match status" value="1"/>
</dbReference>
<dbReference type="InterPro" id="IPR036388">
    <property type="entry name" value="WH-like_DNA-bd_sf"/>
</dbReference>
<dbReference type="Proteomes" id="UP000677913">
    <property type="component" value="Unassembled WGS sequence"/>
</dbReference>
<evidence type="ECO:0000256" key="2">
    <source>
        <dbReference type="ARBA" id="ARBA00023125"/>
    </source>
</evidence>
<gene>
    <name evidence="5" type="ORF">KGA66_02170</name>
</gene>
<feature type="domain" description="HTH marR-type" evidence="4">
    <location>
        <begin position="6"/>
        <end position="139"/>
    </location>
</feature>
<organism evidence="5 6">
    <name type="scientific">Actinocrinis puniceicyclus</name>
    <dbReference type="NCBI Taxonomy" id="977794"/>
    <lineage>
        <taxon>Bacteria</taxon>
        <taxon>Bacillati</taxon>
        <taxon>Actinomycetota</taxon>
        <taxon>Actinomycetes</taxon>
        <taxon>Catenulisporales</taxon>
        <taxon>Actinospicaceae</taxon>
        <taxon>Actinocrinis</taxon>
    </lineage>
</organism>
<proteinExistence type="predicted"/>
<dbReference type="InterPro" id="IPR000835">
    <property type="entry name" value="HTH_MarR-typ"/>
</dbReference>
<dbReference type="InterPro" id="IPR036390">
    <property type="entry name" value="WH_DNA-bd_sf"/>
</dbReference>
<keyword evidence="1" id="KW-0805">Transcription regulation</keyword>
<evidence type="ECO:0000313" key="5">
    <source>
        <dbReference type="EMBL" id="MBS2961837.1"/>
    </source>
</evidence>
<keyword evidence="3" id="KW-0804">Transcription</keyword>
<dbReference type="PROSITE" id="PS50995">
    <property type="entry name" value="HTH_MARR_2"/>
    <property type="match status" value="1"/>
</dbReference>
<evidence type="ECO:0000256" key="1">
    <source>
        <dbReference type="ARBA" id="ARBA00023015"/>
    </source>
</evidence>
<evidence type="ECO:0000256" key="3">
    <source>
        <dbReference type="ARBA" id="ARBA00023163"/>
    </source>
</evidence>
<dbReference type="EMBL" id="JAGSXH010000004">
    <property type="protein sequence ID" value="MBS2961837.1"/>
    <property type="molecule type" value="Genomic_DNA"/>
</dbReference>
<dbReference type="SMART" id="SM00347">
    <property type="entry name" value="HTH_MARR"/>
    <property type="match status" value="1"/>
</dbReference>
<protein>
    <submittedName>
        <fullName evidence="5">MarR family transcriptional regulator</fullName>
    </submittedName>
</protein>
<reference evidence="5" key="1">
    <citation type="submission" date="2021-04" db="EMBL/GenBank/DDBJ databases">
        <title>Genome based classification of Actinospica acidithermotolerans sp. nov., an actinobacterium isolated from an Indonesian hot spring.</title>
        <authorList>
            <person name="Kusuma A.B."/>
            <person name="Putra K.E."/>
            <person name="Nafisah S."/>
            <person name="Loh J."/>
            <person name="Nouioui I."/>
            <person name="Goodfellow M."/>
        </authorList>
    </citation>
    <scope>NUCLEOTIDE SEQUENCE</scope>
    <source>
        <strain evidence="5">DSM 45618</strain>
    </source>
</reference>
<dbReference type="PANTHER" id="PTHR39515:SF2">
    <property type="entry name" value="HTH-TYPE TRANSCRIPTIONAL REGULATOR RV0880"/>
    <property type="match status" value="1"/>
</dbReference>
<accession>A0A8J8B9H2</accession>
<keyword evidence="6" id="KW-1185">Reference proteome</keyword>
<dbReference type="PANTHER" id="PTHR39515">
    <property type="entry name" value="CONSERVED PROTEIN"/>
    <property type="match status" value="1"/>
</dbReference>
<dbReference type="Gene3D" id="1.10.287.100">
    <property type="match status" value="1"/>
</dbReference>
<dbReference type="GO" id="GO:0003677">
    <property type="term" value="F:DNA binding"/>
    <property type="evidence" value="ECO:0007669"/>
    <property type="project" value="UniProtKB-KW"/>
</dbReference>
<name>A0A8J8B9H2_9ACTN</name>
<evidence type="ECO:0000313" key="6">
    <source>
        <dbReference type="Proteomes" id="UP000677913"/>
    </source>
</evidence>
<evidence type="ECO:0000259" key="4">
    <source>
        <dbReference type="PROSITE" id="PS50995"/>
    </source>
</evidence>